<reference evidence="2" key="2">
    <citation type="submission" date="2023-05" db="EMBL/GenBank/DDBJ databases">
        <authorList>
            <person name="Schelkunov M.I."/>
        </authorList>
    </citation>
    <scope>NUCLEOTIDE SEQUENCE</scope>
    <source>
        <strain evidence="2">Hsosn_3</strain>
        <tissue evidence="2">Leaf</tissue>
    </source>
</reference>
<dbReference type="EMBL" id="JAUIZM010000002">
    <property type="protein sequence ID" value="KAK1398135.1"/>
    <property type="molecule type" value="Genomic_DNA"/>
</dbReference>
<protein>
    <submittedName>
        <fullName evidence="2">Uncharacterized protein</fullName>
    </submittedName>
</protein>
<keyword evidence="3" id="KW-1185">Reference proteome</keyword>
<sequence length="220" mass="24761">MFVSDYFSDKVLTKANRVSRNDDGGNVELNGRLSVFGLPGRAYGKGKRVFLSEKELHAAHNYILINCEEIDEFVRMYDDELKDKALMEGSTIPANVQALAMRPDMDQISRNSYKVNGYEFHTKAYGRGKRTTNSGMCVLGDCYNELSHAFYGELEKILELSYKDGEDEPDEIDPALILVSDDIIDTEDEELLIDTDSESESEADDGYESIQDDSDSETDT</sequence>
<evidence type="ECO:0000313" key="2">
    <source>
        <dbReference type="EMBL" id="KAK1398135.1"/>
    </source>
</evidence>
<dbReference type="AlphaFoldDB" id="A0AAD8J5E9"/>
<feature type="region of interest" description="Disordered" evidence="1">
    <location>
        <begin position="192"/>
        <end position="220"/>
    </location>
</feature>
<proteinExistence type="predicted"/>
<accession>A0AAD8J5E9</accession>
<dbReference type="PANTHER" id="PTHR48258:SF4">
    <property type="entry name" value="DUF4216 DOMAIN-CONTAINING PROTEIN"/>
    <property type="match status" value="1"/>
</dbReference>
<evidence type="ECO:0000256" key="1">
    <source>
        <dbReference type="SAM" id="MobiDB-lite"/>
    </source>
</evidence>
<gene>
    <name evidence="2" type="ORF">POM88_007998</name>
</gene>
<dbReference type="Proteomes" id="UP001237642">
    <property type="component" value="Unassembled WGS sequence"/>
</dbReference>
<comment type="caution">
    <text evidence="2">The sequence shown here is derived from an EMBL/GenBank/DDBJ whole genome shotgun (WGS) entry which is preliminary data.</text>
</comment>
<reference evidence="2" key="1">
    <citation type="submission" date="2023-02" db="EMBL/GenBank/DDBJ databases">
        <title>Genome of toxic invasive species Heracleum sosnowskyi carries increased number of genes despite the absence of recent whole-genome duplications.</title>
        <authorList>
            <person name="Schelkunov M."/>
            <person name="Shtratnikova V."/>
            <person name="Makarenko M."/>
            <person name="Klepikova A."/>
            <person name="Omelchenko D."/>
            <person name="Novikova G."/>
            <person name="Obukhova E."/>
            <person name="Bogdanov V."/>
            <person name="Penin A."/>
            <person name="Logacheva M."/>
        </authorList>
    </citation>
    <scope>NUCLEOTIDE SEQUENCE</scope>
    <source>
        <strain evidence="2">Hsosn_3</strain>
        <tissue evidence="2">Leaf</tissue>
    </source>
</reference>
<dbReference type="PANTHER" id="PTHR48258">
    <property type="entry name" value="DUF4218 DOMAIN-CONTAINING PROTEIN-RELATED"/>
    <property type="match status" value="1"/>
</dbReference>
<name>A0AAD8J5E9_9APIA</name>
<evidence type="ECO:0000313" key="3">
    <source>
        <dbReference type="Proteomes" id="UP001237642"/>
    </source>
</evidence>
<organism evidence="2 3">
    <name type="scientific">Heracleum sosnowskyi</name>
    <dbReference type="NCBI Taxonomy" id="360622"/>
    <lineage>
        <taxon>Eukaryota</taxon>
        <taxon>Viridiplantae</taxon>
        <taxon>Streptophyta</taxon>
        <taxon>Embryophyta</taxon>
        <taxon>Tracheophyta</taxon>
        <taxon>Spermatophyta</taxon>
        <taxon>Magnoliopsida</taxon>
        <taxon>eudicotyledons</taxon>
        <taxon>Gunneridae</taxon>
        <taxon>Pentapetalae</taxon>
        <taxon>asterids</taxon>
        <taxon>campanulids</taxon>
        <taxon>Apiales</taxon>
        <taxon>Apiaceae</taxon>
        <taxon>Apioideae</taxon>
        <taxon>apioid superclade</taxon>
        <taxon>Tordylieae</taxon>
        <taxon>Tordyliinae</taxon>
        <taxon>Heracleum</taxon>
    </lineage>
</organism>